<dbReference type="EMBL" id="OIVN01003602">
    <property type="protein sequence ID" value="SPD12383.1"/>
    <property type="molecule type" value="Genomic_DNA"/>
</dbReference>
<accession>A0A2N9HKX5</accession>
<proteinExistence type="predicted"/>
<evidence type="ECO:0000313" key="1">
    <source>
        <dbReference type="EMBL" id="SPD12383.1"/>
    </source>
</evidence>
<protein>
    <submittedName>
        <fullName evidence="1">Uncharacterized protein</fullName>
    </submittedName>
</protein>
<reference evidence="1" key="1">
    <citation type="submission" date="2018-02" db="EMBL/GenBank/DDBJ databases">
        <authorList>
            <person name="Cohen D.B."/>
            <person name="Kent A.D."/>
        </authorList>
    </citation>
    <scope>NUCLEOTIDE SEQUENCE</scope>
</reference>
<sequence>MHLGCVKHLFGVDMGFLGLHIGSMGHVRPQFGTLRPSLASPSHLGLGLVLYDPSQLLRAISVPSICLDLDLLSTAPRICSVNLDMRASSIRYGSFEPELLLLEPNLPLLGPICPPRARSALLGLYLPSTGPICPPRPRSGPPRPILAMICSSSSPICSLRLETICSSA</sequence>
<name>A0A2N9HKX5_FAGSY</name>
<gene>
    <name evidence="1" type="ORF">FSB_LOCUS40265</name>
</gene>
<organism evidence="1">
    <name type="scientific">Fagus sylvatica</name>
    <name type="common">Beechnut</name>
    <dbReference type="NCBI Taxonomy" id="28930"/>
    <lineage>
        <taxon>Eukaryota</taxon>
        <taxon>Viridiplantae</taxon>
        <taxon>Streptophyta</taxon>
        <taxon>Embryophyta</taxon>
        <taxon>Tracheophyta</taxon>
        <taxon>Spermatophyta</taxon>
        <taxon>Magnoliopsida</taxon>
        <taxon>eudicotyledons</taxon>
        <taxon>Gunneridae</taxon>
        <taxon>Pentapetalae</taxon>
        <taxon>rosids</taxon>
        <taxon>fabids</taxon>
        <taxon>Fagales</taxon>
        <taxon>Fagaceae</taxon>
        <taxon>Fagus</taxon>
    </lineage>
</organism>
<dbReference type="AlphaFoldDB" id="A0A2N9HKX5"/>